<organism evidence="1 2">
    <name type="scientific">Botrimarina mediterranea</name>
    <dbReference type="NCBI Taxonomy" id="2528022"/>
    <lineage>
        <taxon>Bacteria</taxon>
        <taxon>Pseudomonadati</taxon>
        <taxon>Planctomycetota</taxon>
        <taxon>Planctomycetia</taxon>
        <taxon>Pirellulales</taxon>
        <taxon>Lacipirellulaceae</taxon>
        <taxon>Botrimarina</taxon>
    </lineage>
</organism>
<evidence type="ECO:0000313" key="2">
    <source>
        <dbReference type="Proteomes" id="UP000316426"/>
    </source>
</evidence>
<sequence>MPGSVFYVQPCPACGRNLQVRVDYLGKGIACQHCNASFVAQQATRAPRASESGLALLDRADELLRAVERRRQEMAAANAGR</sequence>
<dbReference type="Proteomes" id="UP000316426">
    <property type="component" value="Chromosome"/>
</dbReference>
<name>A0A518K9Y0_9BACT</name>
<proteinExistence type="predicted"/>
<accession>A0A518K9Y0</accession>
<dbReference type="AlphaFoldDB" id="A0A518K9Y0"/>
<dbReference type="EMBL" id="CP036349">
    <property type="protein sequence ID" value="QDV74598.1"/>
    <property type="molecule type" value="Genomic_DNA"/>
</dbReference>
<evidence type="ECO:0000313" key="1">
    <source>
        <dbReference type="EMBL" id="QDV74598.1"/>
    </source>
</evidence>
<gene>
    <name evidence="1" type="ORF">Spa11_28040</name>
</gene>
<dbReference type="KEGG" id="bmei:Spa11_28040"/>
<reference evidence="1 2" key="1">
    <citation type="submission" date="2019-02" db="EMBL/GenBank/DDBJ databases">
        <title>Deep-cultivation of Planctomycetes and their phenomic and genomic characterization uncovers novel biology.</title>
        <authorList>
            <person name="Wiegand S."/>
            <person name="Jogler M."/>
            <person name="Boedeker C."/>
            <person name="Pinto D."/>
            <person name="Vollmers J."/>
            <person name="Rivas-Marin E."/>
            <person name="Kohn T."/>
            <person name="Peeters S.H."/>
            <person name="Heuer A."/>
            <person name="Rast P."/>
            <person name="Oberbeckmann S."/>
            <person name="Bunk B."/>
            <person name="Jeske O."/>
            <person name="Meyerdierks A."/>
            <person name="Storesund J.E."/>
            <person name="Kallscheuer N."/>
            <person name="Luecker S."/>
            <person name="Lage O.M."/>
            <person name="Pohl T."/>
            <person name="Merkel B.J."/>
            <person name="Hornburger P."/>
            <person name="Mueller R.-W."/>
            <person name="Bruemmer F."/>
            <person name="Labrenz M."/>
            <person name="Spormann A.M."/>
            <person name="Op den Camp H."/>
            <person name="Overmann J."/>
            <person name="Amann R."/>
            <person name="Jetten M.S.M."/>
            <person name="Mascher T."/>
            <person name="Medema M.H."/>
            <person name="Devos D.P."/>
            <person name="Kaster A.-K."/>
            <person name="Ovreas L."/>
            <person name="Rohde M."/>
            <person name="Galperin M.Y."/>
            <person name="Jogler C."/>
        </authorList>
    </citation>
    <scope>NUCLEOTIDE SEQUENCE [LARGE SCALE GENOMIC DNA]</scope>
    <source>
        <strain evidence="1 2">Spa11</strain>
    </source>
</reference>
<dbReference type="RefSeq" id="WP_145383017.1">
    <property type="nucleotide sequence ID" value="NZ_CP036350.1"/>
</dbReference>
<keyword evidence="2" id="KW-1185">Reference proteome</keyword>
<protein>
    <submittedName>
        <fullName evidence="1">Uncharacterized protein</fullName>
    </submittedName>
</protein>